<evidence type="ECO:0000313" key="2">
    <source>
        <dbReference type="Proteomes" id="UP000674938"/>
    </source>
</evidence>
<reference evidence="1" key="1">
    <citation type="submission" date="2020-12" db="EMBL/GenBank/DDBJ databases">
        <title>Vagococcus allomyrinae sp. nov. and Enterococcus lavae sp. nov., isolated from the larvae of Allomyrina dichotoma.</title>
        <authorList>
            <person name="Lee S.D."/>
        </authorList>
    </citation>
    <scope>NUCLEOTIDE SEQUENCE</scope>
    <source>
        <strain evidence="1">BWB3-3</strain>
    </source>
</reference>
<sequence length="404" mass="42680">MKKVKNKNRKKMMGLAAAFGLVTLLAGTFAWVTYNDERINRVKTAVAGDTVLNENWDNPGEITPGMVAKKEVSVTNTGTAPVFVRVSYEEVLTHLVSLGVETATAAPWAAADAPDVPVDFVPSKVATDIGVGKDGYTAIPAAQVTGLPTNVTLWAKGSARKDPATNIVNTALDYAIAFAYDTTDPTKYKFQKVEGTVEVTGGNTDGTVAANWTYTVTAPKYFVYVGGYTTVGFDWAGTNVLLGQGPITRYGVAADYTALAGTPITPATTTDLIPVANGDIKGIQADKVALGKDALKIEYGVDMIDIAGALIGDKWVYNSEDGFFYWTSTLVGGATTEDLLKNLSYGTDGGDPYKNITYDLIVAMEAIQVTKEALTDAAGWGMNTAVPGSQTTKVYNQLVTAGGL</sequence>
<dbReference type="RefSeq" id="WP_209525030.1">
    <property type="nucleotide sequence ID" value="NZ_JAEEGA010000002.1"/>
</dbReference>
<accession>A0A940SQV8</accession>
<keyword evidence="2" id="KW-1185">Reference proteome</keyword>
<protein>
    <submittedName>
        <fullName evidence="1">Uncharacterized protein</fullName>
    </submittedName>
</protein>
<organism evidence="1 2">
    <name type="scientific">Vagococcus allomyrinae</name>
    <dbReference type="NCBI Taxonomy" id="2794353"/>
    <lineage>
        <taxon>Bacteria</taxon>
        <taxon>Bacillati</taxon>
        <taxon>Bacillota</taxon>
        <taxon>Bacilli</taxon>
        <taxon>Lactobacillales</taxon>
        <taxon>Enterococcaceae</taxon>
        <taxon>Vagococcus</taxon>
    </lineage>
</organism>
<name>A0A940SQV8_9ENTE</name>
<dbReference type="Proteomes" id="UP000674938">
    <property type="component" value="Unassembled WGS sequence"/>
</dbReference>
<dbReference type="EMBL" id="JAEEGA010000002">
    <property type="protein sequence ID" value="MBP1040137.1"/>
    <property type="molecule type" value="Genomic_DNA"/>
</dbReference>
<evidence type="ECO:0000313" key="1">
    <source>
        <dbReference type="EMBL" id="MBP1040137.1"/>
    </source>
</evidence>
<comment type="caution">
    <text evidence="1">The sequence shown here is derived from an EMBL/GenBank/DDBJ whole genome shotgun (WGS) entry which is preliminary data.</text>
</comment>
<dbReference type="AlphaFoldDB" id="A0A940SQV8"/>
<proteinExistence type="predicted"/>
<gene>
    <name evidence="1" type="ORF">I6N95_03840</name>
</gene>